<proteinExistence type="predicted"/>
<accession>A0A803K2L7</accession>
<dbReference type="Pfam" id="PF00078">
    <property type="entry name" value="RVT_1"/>
    <property type="match status" value="1"/>
</dbReference>
<dbReference type="Ensembl" id="ENSXETT00000111664">
    <property type="protein sequence ID" value="ENSXETP00000114563"/>
    <property type="gene ID" value="ENSXETG00000048769"/>
</dbReference>
<protein>
    <recommendedName>
        <fullName evidence="1">Reverse transcriptase domain-containing protein</fullName>
    </recommendedName>
</protein>
<dbReference type="SUPFAM" id="SSF56672">
    <property type="entry name" value="DNA/RNA polymerases"/>
    <property type="match status" value="1"/>
</dbReference>
<dbReference type="CDD" id="cd01650">
    <property type="entry name" value="RT_nLTR_like"/>
    <property type="match status" value="1"/>
</dbReference>
<dbReference type="PANTHER" id="PTHR31635">
    <property type="entry name" value="REVERSE TRANSCRIPTASE DOMAIN-CONTAINING PROTEIN-RELATED"/>
    <property type="match status" value="1"/>
</dbReference>
<evidence type="ECO:0000259" key="1">
    <source>
        <dbReference type="PROSITE" id="PS50878"/>
    </source>
</evidence>
<dbReference type="PROSITE" id="PS50878">
    <property type="entry name" value="RT_POL"/>
    <property type="match status" value="1"/>
</dbReference>
<evidence type="ECO:0000313" key="2">
    <source>
        <dbReference type="Ensembl" id="ENSXETP00000114563"/>
    </source>
</evidence>
<feature type="domain" description="Reverse transcriptase" evidence="1">
    <location>
        <begin position="205"/>
        <end position="476"/>
    </location>
</feature>
<reference evidence="2" key="1">
    <citation type="journal article" date="2010" name="Science">
        <title>The genome of the Western clawed frog Xenopus tropicalis.</title>
        <authorList>
            <person name="Hellsten U."/>
            <person name="Harland R.M."/>
            <person name="Gilchrist M.J."/>
            <person name="Hendrix D."/>
            <person name="Jurka J."/>
            <person name="Kapitonov V."/>
            <person name="Ovcharenko I."/>
            <person name="Putnam N.H."/>
            <person name="Shu S."/>
            <person name="Taher L."/>
            <person name="Blitz I.L."/>
            <person name="Blumberg B."/>
            <person name="Dichmann D.S."/>
            <person name="Dubchak I."/>
            <person name="Amaya E."/>
            <person name="Detter J.C."/>
            <person name="Fletcher R."/>
            <person name="Gerhard D.S."/>
            <person name="Goodstein D."/>
            <person name="Graves T."/>
            <person name="Grigoriev I.V."/>
            <person name="Grimwood J."/>
            <person name="Kawashima T."/>
            <person name="Lindquist E."/>
            <person name="Lucas S.M."/>
            <person name="Mead P.E."/>
            <person name="Mitros T."/>
            <person name="Ogino H."/>
            <person name="Ohta Y."/>
            <person name="Poliakov A.V."/>
            <person name="Pollet N."/>
            <person name="Robert J."/>
            <person name="Salamov A."/>
            <person name="Sater A.K."/>
            <person name="Schmutz J."/>
            <person name="Terry A."/>
            <person name="Vize P.D."/>
            <person name="Warren W.C."/>
            <person name="Wells D."/>
            <person name="Wills A."/>
            <person name="Wilson R.K."/>
            <person name="Zimmerman L.B."/>
            <person name="Zorn A.M."/>
            <person name="Grainger R."/>
            <person name="Grammer T."/>
            <person name="Khokha M.K."/>
            <person name="Richardson P.M."/>
            <person name="Rokhsar D.S."/>
        </authorList>
    </citation>
    <scope>NUCLEOTIDE SEQUENCE [LARGE SCALE GENOMIC DNA]</scope>
    <source>
        <strain evidence="2">Nigerian</strain>
    </source>
</reference>
<dbReference type="InParanoid" id="A0A803K2L7"/>
<dbReference type="AlphaFoldDB" id="A0A803K2L7"/>
<organism evidence="2">
    <name type="scientific">Xenopus tropicalis</name>
    <name type="common">Western clawed frog</name>
    <name type="synonym">Silurana tropicalis</name>
    <dbReference type="NCBI Taxonomy" id="8364"/>
    <lineage>
        <taxon>Eukaryota</taxon>
        <taxon>Metazoa</taxon>
        <taxon>Chordata</taxon>
        <taxon>Craniata</taxon>
        <taxon>Vertebrata</taxon>
        <taxon>Euteleostomi</taxon>
        <taxon>Amphibia</taxon>
        <taxon>Batrachia</taxon>
        <taxon>Anura</taxon>
        <taxon>Pipoidea</taxon>
        <taxon>Pipidae</taxon>
        <taxon>Xenopodinae</taxon>
        <taxon>Xenopus</taxon>
        <taxon>Silurana</taxon>
    </lineage>
</organism>
<name>A0A803K2L7_XENTR</name>
<dbReference type="InterPro" id="IPR043502">
    <property type="entry name" value="DNA/RNA_pol_sf"/>
</dbReference>
<reference evidence="2" key="2">
    <citation type="submission" date="2021-03" db="UniProtKB">
        <authorList>
            <consortium name="Ensembl"/>
        </authorList>
    </citation>
    <scope>IDENTIFICATION</scope>
</reference>
<dbReference type="PANTHER" id="PTHR31635:SF196">
    <property type="entry name" value="REVERSE TRANSCRIPTASE DOMAIN-CONTAINING PROTEIN-RELATED"/>
    <property type="match status" value="1"/>
</dbReference>
<dbReference type="InterPro" id="IPR000477">
    <property type="entry name" value="RT_dom"/>
</dbReference>
<dbReference type="GeneTree" id="ENSGT00940000163630"/>
<sequence>MRGTLISAISGARRATAQELEERQLKLRETEEIYISSPGTDTLHNFKAAQTALEETRTKMTQKKLLYATQKTFDKGEKNGKLLAYLSRAQTPPNTIPRINSTTGVPTTDPSQKAHTFAQFYQQLYATKTTYTPDQLSKYIGDIPLPKLAPHSMVQLNSPITLEEVREAVASLQPQKTPGPDGLPSDWYKTSSEILTPWLQKTIINALDQNQLPPSFSNALIVVIPKEGKDPLNCGSYRPISLLNTDAKIFAKILSNRLKLVIEELIHPDQTGFMPNKATNINIRRLFTNIHADHRNKGSRIVVSLDAAKAFDSVEWSYLWEVLGGYGLGEQFIQWVKLLYQSPIAKVRVNGYTSPEFSLTRGTRQGCPLSPLLFALAIEPLAIKIRQSQNITGLKLGEVEERISLYADDVLLYLDSPGNSLQNVLQVVNQFGTFSGLKINWEKSSVFPIEEGIDPNKFPPTPLTWVNSFKYLGVMVHRRIEAFLPNNLDPILKSMKERMTIWANLPLTIWGRINLIKMVFLPKFLYIFHNSPTPIPKHFFTTLDAAQTAFLWANKTPRFARNKLRAPVTEGGLGLPHWYLYYLASQIYYIQWWLNPDPTNPNSPLQATIATSPESLASILYCKPTDLQITHPIILTPYKTWLAALKLSHTKLPLLSPGLPLWANSHLPHFKQIAPYRIWPNWGIQTLGDILPGGTLAPRDQFRHSQSQAILPWYSYFQLSHALRAQFGGSVPQLTTTNIELTLQNPSKKKLTTALYALLLSTVKSPFKTAHVMWKRDFPEIDDDDWDEATDRAYDYLVSTRDRLIQFKIIHRLHLTPLRLHHMNRRNPPQCPKCNAPEANYIHLLWKCQSIQSYWAQVTTYIGEKTSLPNLLTPKVCLLGVIDDLTPTAHMRTLYRSLLFYARKCILLHWMAQSPPTIDRWLNLIKTLLPLFQITYIARGCPQKYEKVWRSWIDATT</sequence>